<dbReference type="InterPro" id="IPR036423">
    <property type="entry name" value="SOD-like_Cu/Zn_dom_sf"/>
</dbReference>
<evidence type="ECO:0000313" key="5">
    <source>
        <dbReference type="Proteomes" id="UP001176961"/>
    </source>
</evidence>
<name>A0AA36GYV3_CYLNA</name>
<comment type="similarity">
    <text evidence="1">Belongs to the Cu-Zn superoxide dismutase family.</text>
</comment>
<keyword evidence="1" id="KW-0862">Zinc</keyword>
<dbReference type="Proteomes" id="UP001176961">
    <property type="component" value="Unassembled WGS sequence"/>
</dbReference>
<evidence type="ECO:0000256" key="1">
    <source>
        <dbReference type="RuleBase" id="RU000393"/>
    </source>
</evidence>
<keyword evidence="1" id="KW-0479">Metal-binding</keyword>
<dbReference type="PROSITE" id="PS00087">
    <property type="entry name" value="SOD_CU_ZN_1"/>
    <property type="match status" value="1"/>
</dbReference>
<dbReference type="AlphaFoldDB" id="A0AA36GYV3"/>
<dbReference type="Gene3D" id="2.60.40.200">
    <property type="entry name" value="Superoxide dismutase, copper/zinc binding domain"/>
    <property type="match status" value="1"/>
</dbReference>
<comment type="cofactor">
    <cofactor evidence="1">
        <name>Cu cation</name>
        <dbReference type="ChEBI" id="CHEBI:23378"/>
    </cofactor>
    <text evidence="1">Binds 1 copper ion per subunit.</text>
</comment>
<comment type="function">
    <text evidence="1">Destroys radicals which are normally produced within the cells and which are toxic to biological systems.</text>
</comment>
<dbReference type="GO" id="GO:0004784">
    <property type="term" value="F:superoxide dismutase activity"/>
    <property type="evidence" value="ECO:0007669"/>
    <property type="project" value="UniProtKB-EC"/>
</dbReference>
<sequence>MLLRTLFLISATIYSLHSCPPTPTARARATIFRAVPGGYPNTSIGIIDITQSGNQVRFRGTVFTLTPGYHGMHVHAIGDLGNGCMAAGPHFNPFGAPHGGLQGRRNDRHVGDLGNIFANRNGEAMFDIKTSGASITRGPRDIIGRTIVIHAMQDDLGKTGRGESAMTGNSGMRVACGLILPR</sequence>
<protein>
    <recommendedName>
        <fullName evidence="1">Superoxide dismutase [Cu-Zn]</fullName>
        <ecNumber evidence="1">1.15.1.1</ecNumber>
    </recommendedName>
</protein>
<dbReference type="EC" id="1.15.1.1" evidence="1"/>
<comment type="cofactor">
    <cofactor evidence="1">
        <name>Zn(2+)</name>
        <dbReference type="ChEBI" id="CHEBI:29105"/>
    </cofactor>
    <text evidence="1">Binds 1 zinc ion per subunit.</text>
</comment>
<dbReference type="SUPFAM" id="SSF49329">
    <property type="entry name" value="Cu,Zn superoxide dismutase-like"/>
    <property type="match status" value="1"/>
</dbReference>
<keyword evidence="5" id="KW-1185">Reference proteome</keyword>
<dbReference type="CDD" id="cd00305">
    <property type="entry name" value="Cu-Zn_Superoxide_Dismutase"/>
    <property type="match status" value="1"/>
</dbReference>
<dbReference type="GO" id="GO:0005507">
    <property type="term" value="F:copper ion binding"/>
    <property type="evidence" value="ECO:0007669"/>
    <property type="project" value="InterPro"/>
</dbReference>
<comment type="caution">
    <text evidence="4">The sequence shown here is derived from an EMBL/GenBank/DDBJ whole genome shotgun (WGS) entry which is preliminary data.</text>
</comment>
<reference evidence="4" key="1">
    <citation type="submission" date="2023-07" db="EMBL/GenBank/DDBJ databases">
        <authorList>
            <consortium name="CYATHOMIX"/>
        </authorList>
    </citation>
    <scope>NUCLEOTIDE SEQUENCE</scope>
    <source>
        <strain evidence="4">N/A</strain>
    </source>
</reference>
<dbReference type="PRINTS" id="PR00068">
    <property type="entry name" value="CUZNDISMTASE"/>
</dbReference>
<accession>A0AA36GYV3</accession>
<gene>
    <name evidence="4" type="ORF">CYNAS_LOCUS12576</name>
</gene>
<dbReference type="InterPro" id="IPR001424">
    <property type="entry name" value="SOD_Cu_Zn_dom"/>
</dbReference>
<dbReference type="InterPro" id="IPR024134">
    <property type="entry name" value="SOD_Cu/Zn_/chaperone"/>
</dbReference>
<dbReference type="EMBL" id="CATQJL010000223">
    <property type="protein sequence ID" value="CAJ0600593.1"/>
    <property type="molecule type" value="Genomic_DNA"/>
</dbReference>
<comment type="catalytic activity">
    <reaction evidence="1">
        <text>2 superoxide + 2 H(+) = H2O2 + O2</text>
        <dbReference type="Rhea" id="RHEA:20696"/>
        <dbReference type="ChEBI" id="CHEBI:15378"/>
        <dbReference type="ChEBI" id="CHEBI:15379"/>
        <dbReference type="ChEBI" id="CHEBI:16240"/>
        <dbReference type="ChEBI" id="CHEBI:18421"/>
        <dbReference type="EC" id="1.15.1.1"/>
    </reaction>
</comment>
<dbReference type="PANTHER" id="PTHR10003">
    <property type="entry name" value="SUPEROXIDE DISMUTASE CU-ZN -RELATED"/>
    <property type="match status" value="1"/>
</dbReference>
<organism evidence="4 5">
    <name type="scientific">Cylicocyclus nassatus</name>
    <name type="common">Nematode worm</name>
    <dbReference type="NCBI Taxonomy" id="53992"/>
    <lineage>
        <taxon>Eukaryota</taxon>
        <taxon>Metazoa</taxon>
        <taxon>Ecdysozoa</taxon>
        <taxon>Nematoda</taxon>
        <taxon>Chromadorea</taxon>
        <taxon>Rhabditida</taxon>
        <taxon>Rhabditina</taxon>
        <taxon>Rhabditomorpha</taxon>
        <taxon>Strongyloidea</taxon>
        <taxon>Strongylidae</taxon>
        <taxon>Cylicocyclus</taxon>
    </lineage>
</organism>
<feature type="domain" description="Superoxide dismutase copper/zinc binding" evidence="3">
    <location>
        <begin position="45"/>
        <end position="179"/>
    </location>
</feature>
<evidence type="ECO:0000313" key="4">
    <source>
        <dbReference type="EMBL" id="CAJ0600593.1"/>
    </source>
</evidence>
<feature type="signal peptide" evidence="2">
    <location>
        <begin position="1"/>
        <end position="18"/>
    </location>
</feature>
<feature type="chain" id="PRO_5041221744" description="Superoxide dismutase [Cu-Zn]" evidence="2">
    <location>
        <begin position="19"/>
        <end position="182"/>
    </location>
</feature>
<dbReference type="PROSITE" id="PS00332">
    <property type="entry name" value="SOD_CU_ZN_2"/>
    <property type="match status" value="1"/>
</dbReference>
<evidence type="ECO:0000256" key="2">
    <source>
        <dbReference type="SAM" id="SignalP"/>
    </source>
</evidence>
<proteinExistence type="inferred from homology"/>
<dbReference type="InterPro" id="IPR018152">
    <property type="entry name" value="SOD_Cu/Zn_BS"/>
</dbReference>
<dbReference type="Pfam" id="PF00080">
    <property type="entry name" value="Sod_Cu"/>
    <property type="match status" value="1"/>
</dbReference>
<keyword evidence="1" id="KW-0560">Oxidoreductase</keyword>
<keyword evidence="2" id="KW-0732">Signal</keyword>
<keyword evidence="1" id="KW-0186">Copper</keyword>
<evidence type="ECO:0000259" key="3">
    <source>
        <dbReference type="Pfam" id="PF00080"/>
    </source>
</evidence>